<accession>A0A7X1CNH3</accession>
<keyword evidence="2 4" id="KW-0378">Hydrolase</keyword>
<evidence type="ECO:0000313" key="4">
    <source>
        <dbReference type="EMBL" id="MBC1934882.1"/>
    </source>
</evidence>
<reference evidence="4 5" key="1">
    <citation type="submission" date="2020-03" db="EMBL/GenBank/DDBJ databases">
        <title>Soil Listeria distribution.</title>
        <authorList>
            <person name="Liao J."/>
            <person name="Wiedmann M."/>
        </authorList>
    </citation>
    <scope>NUCLEOTIDE SEQUENCE [LARGE SCALE GENOMIC DNA]</scope>
    <source>
        <strain evidence="4 5">FSL L7-0741</strain>
    </source>
</reference>
<dbReference type="Proteomes" id="UP000535908">
    <property type="component" value="Unassembled WGS sequence"/>
</dbReference>
<dbReference type="AlphaFoldDB" id="A0A7X1CNH3"/>
<organism evidence="4 5">
    <name type="scientific">Listeria grandensis</name>
    <dbReference type="NCBI Taxonomy" id="1494963"/>
    <lineage>
        <taxon>Bacteria</taxon>
        <taxon>Bacillati</taxon>
        <taxon>Bacillota</taxon>
        <taxon>Bacilli</taxon>
        <taxon>Bacillales</taxon>
        <taxon>Listeriaceae</taxon>
        <taxon>Listeria</taxon>
    </lineage>
</organism>
<dbReference type="CDD" id="cd01014">
    <property type="entry name" value="nicotinamidase_related"/>
    <property type="match status" value="1"/>
</dbReference>
<comment type="similarity">
    <text evidence="1">Belongs to the isochorismatase family.</text>
</comment>
<dbReference type="RefSeq" id="WP_185525216.1">
    <property type="nucleotide sequence ID" value="NZ_JAARWN010000001.1"/>
</dbReference>
<feature type="domain" description="Isochorismatase-like" evidence="3">
    <location>
        <begin position="6"/>
        <end position="143"/>
    </location>
</feature>
<evidence type="ECO:0000313" key="5">
    <source>
        <dbReference type="Proteomes" id="UP000535908"/>
    </source>
</evidence>
<proteinExistence type="inferred from homology"/>
<gene>
    <name evidence="4" type="ORF">HCA69_00800</name>
</gene>
<dbReference type="PANTHER" id="PTHR43540">
    <property type="entry name" value="PEROXYUREIDOACRYLATE/UREIDOACRYLATE AMIDOHYDROLASE-RELATED"/>
    <property type="match status" value="1"/>
</dbReference>
<dbReference type="InterPro" id="IPR000868">
    <property type="entry name" value="Isochorismatase-like_dom"/>
</dbReference>
<evidence type="ECO:0000259" key="3">
    <source>
        <dbReference type="Pfam" id="PF00857"/>
    </source>
</evidence>
<dbReference type="EMBL" id="JAARWN010000001">
    <property type="protein sequence ID" value="MBC1934882.1"/>
    <property type="molecule type" value="Genomic_DNA"/>
</dbReference>
<dbReference type="InterPro" id="IPR050272">
    <property type="entry name" value="Isochorismatase-like_hydrls"/>
</dbReference>
<dbReference type="GO" id="GO:0016787">
    <property type="term" value="F:hydrolase activity"/>
    <property type="evidence" value="ECO:0007669"/>
    <property type="project" value="UniProtKB-KW"/>
</dbReference>
<dbReference type="SUPFAM" id="SSF52499">
    <property type="entry name" value="Isochorismatase-like hydrolases"/>
    <property type="match status" value="1"/>
</dbReference>
<protein>
    <submittedName>
        <fullName evidence="4">Cysteine hydrolase</fullName>
    </submittedName>
</protein>
<name>A0A7X1CNH3_9LIST</name>
<dbReference type="PANTHER" id="PTHR43540:SF14">
    <property type="entry name" value="ISOCHORISMATASE"/>
    <property type="match status" value="1"/>
</dbReference>
<dbReference type="Pfam" id="PF00857">
    <property type="entry name" value="Isochorismatase"/>
    <property type="match status" value="1"/>
</dbReference>
<sequence length="166" mass="18953">MVQSDVLVVIDLQNGVNSADYPLVNLENVLHGVNQRIGNYRHAEKPVIFVQHVDEELVIGSDAWALMPMLDNRPTDIYINKTHANSFYKTALPTILDNLNVQKIEFCGAQTEYCVDTTVRFAHGLGYDCYMVRGLHTTADSDLLDAKTIMAHHSMIWDRRFLHFFE</sequence>
<evidence type="ECO:0000256" key="2">
    <source>
        <dbReference type="ARBA" id="ARBA00022801"/>
    </source>
</evidence>
<evidence type="ECO:0000256" key="1">
    <source>
        <dbReference type="ARBA" id="ARBA00006336"/>
    </source>
</evidence>
<comment type="caution">
    <text evidence="4">The sequence shown here is derived from an EMBL/GenBank/DDBJ whole genome shotgun (WGS) entry which is preliminary data.</text>
</comment>
<dbReference type="Gene3D" id="3.40.50.850">
    <property type="entry name" value="Isochorismatase-like"/>
    <property type="match status" value="1"/>
</dbReference>
<dbReference type="InterPro" id="IPR036380">
    <property type="entry name" value="Isochorismatase-like_sf"/>
</dbReference>